<dbReference type="PANTHER" id="PTHR35446:SF3">
    <property type="entry name" value="CMD DOMAIN-CONTAINING PROTEIN"/>
    <property type="match status" value="1"/>
</dbReference>
<feature type="domain" description="Carboxymuconolactone decarboxylase-like" evidence="1">
    <location>
        <begin position="41"/>
        <end position="104"/>
    </location>
</feature>
<gene>
    <name evidence="2" type="ORF">KB893_00390</name>
    <name evidence="3" type="ORF">KB893_009395</name>
</gene>
<dbReference type="Pfam" id="PF02627">
    <property type="entry name" value="CMD"/>
    <property type="match status" value="1"/>
</dbReference>
<dbReference type="GO" id="GO:0051920">
    <property type="term" value="F:peroxiredoxin activity"/>
    <property type="evidence" value="ECO:0007669"/>
    <property type="project" value="InterPro"/>
</dbReference>
<evidence type="ECO:0000313" key="4">
    <source>
        <dbReference type="Proteomes" id="UP000675747"/>
    </source>
</evidence>
<dbReference type="EMBL" id="JAGQFT020000005">
    <property type="protein sequence ID" value="MBS7457347.1"/>
    <property type="molecule type" value="Genomic_DNA"/>
</dbReference>
<proteinExistence type="predicted"/>
<evidence type="ECO:0000259" key="1">
    <source>
        <dbReference type="Pfam" id="PF02627"/>
    </source>
</evidence>
<evidence type="ECO:0000313" key="3">
    <source>
        <dbReference type="EMBL" id="MBS7457347.1"/>
    </source>
</evidence>
<protein>
    <submittedName>
        <fullName evidence="2">Carboxymuconolactone decarboxylase family protein</fullName>
    </submittedName>
</protein>
<dbReference type="InterPro" id="IPR004675">
    <property type="entry name" value="AhpD_core"/>
</dbReference>
<dbReference type="PANTHER" id="PTHR35446">
    <property type="entry name" value="SI:CH211-175M2.5"/>
    <property type="match status" value="1"/>
</dbReference>
<reference evidence="2" key="2">
    <citation type="submission" date="2021-04" db="EMBL/GenBank/DDBJ databases">
        <authorList>
            <person name="Karlyshev A.V."/>
        </authorList>
    </citation>
    <scope>NUCLEOTIDE SEQUENCE</scope>
    <source>
        <strain evidence="2">LMG 29479</strain>
    </source>
</reference>
<name>A0A8J7VRK6_9GAMM</name>
<accession>A0A8J7VRK6</accession>
<sequence>MSRIPAIPPEQAAEAARAQLEAVGKSLGMVPNAFRTLANSPAALGGYLALNQATAKSTLSARERETVALATSEVNGCDYCLAAHSLGGRKAGLDAASLLAARRGDLDAFAALARRITERRGRIDDADLAAARAAGLGDAQIVDVIAQVALLTFTNYLNNVAQTELDFPAVAALADAAPL</sequence>
<dbReference type="Proteomes" id="UP000675747">
    <property type="component" value="Unassembled WGS sequence"/>
</dbReference>
<dbReference type="AlphaFoldDB" id="A0A8J7VRK6"/>
<dbReference type="InterPro" id="IPR003779">
    <property type="entry name" value="CMD-like"/>
</dbReference>
<reference evidence="3 4" key="1">
    <citation type="journal article" date="2021" name="Microbiol. Resour. Announc.">
        <title>Draft Genome Sequence of Coralloluteibacterium stylophorae LMG 29479T.</title>
        <authorList>
            <person name="Karlyshev A.V."/>
            <person name="Kudryashova E.B."/>
            <person name="Ariskina E.V."/>
            <person name="Conroy A.P."/>
            <person name="Abidueva E.Y."/>
        </authorList>
    </citation>
    <scope>NUCLEOTIDE SEQUENCE [LARGE SCALE GENOMIC DNA]</scope>
    <source>
        <strain evidence="3 4">LMG 29479</strain>
    </source>
</reference>
<keyword evidence="4" id="KW-1185">Reference proteome</keyword>
<dbReference type="EMBL" id="JAGQFT010000001">
    <property type="protein sequence ID" value="MBR0560981.1"/>
    <property type="molecule type" value="Genomic_DNA"/>
</dbReference>
<comment type="caution">
    <text evidence="2">The sequence shown here is derived from an EMBL/GenBank/DDBJ whole genome shotgun (WGS) entry which is preliminary data.</text>
</comment>
<evidence type="ECO:0000313" key="2">
    <source>
        <dbReference type="EMBL" id="MBR0560981.1"/>
    </source>
</evidence>
<organism evidence="2">
    <name type="scientific">Coralloluteibacterium stylophorae</name>
    <dbReference type="NCBI Taxonomy" id="1776034"/>
    <lineage>
        <taxon>Bacteria</taxon>
        <taxon>Pseudomonadati</taxon>
        <taxon>Pseudomonadota</taxon>
        <taxon>Gammaproteobacteria</taxon>
        <taxon>Lysobacterales</taxon>
        <taxon>Lysobacteraceae</taxon>
        <taxon>Coralloluteibacterium</taxon>
    </lineage>
</organism>
<dbReference type="Gene3D" id="1.20.1290.10">
    <property type="entry name" value="AhpD-like"/>
    <property type="match status" value="1"/>
</dbReference>
<dbReference type="SUPFAM" id="SSF69118">
    <property type="entry name" value="AhpD-like"/>
    <property type="match status" value="1"/>
</dbReference>
<dbReference type="RefSeq" id="WP_211924947.1">
    <property type="nucleotide sequence ID" value="NZ_JAGQFT020000005.1"/>
</dbReference>
<dbReference type="NCBIfam" id="TIGR00778">
    <property type="entry name" value="ahpD_dom"/>
    <property type="match status" value="1"/>
</dbReference>
<dbReference type="InterPro" id="IPR029032">
    <property type="entry name" value="AhpD-like"/>
</dbReference>